<dbReference type="PANTHER" id="PTHR32227">
    <property type="entry name" value="GLUCAN ENDO-1,3-BETA-GLUCOSIDASE BG1-RELATED-RELATED"/>
    <property type="match status" value="1"/>
</dbReference>
<dbReference type="GO" id="GO:0016798">
    <property type="term" value="F:hydrolase activity, acting on glycosyl bonds"/>
    <property type="evidence" value="ECO:0007669"/>
    <property type="project" value="UniProtKB-KW"/>
</dbReference>
<evidence type="ECO:0000256" key="2">
    <source>
        <dbReference type="ARBA" id="ARBA00022801"/>
    </source>
</evidence>
<sequence>MKNIHQALVKYNLHDTIKVSSPSGSQCIADFISFLSQVIPQNPSVVDAGNGLHYFSLFDAKIDVVFAAMLALKYNEVKITVIETGWPFKGDSNEVGGQNPPQAVRRSHGLPLRTLQREQEIQTDVREELRPLLPK</sequence>
<evidence type="ECO:0000256" key="3">
    <source>
        <dbReference type="ARBA" id="ARBA00023295"/>
    </source>
</evidence>
<dbReference type="EMBL" id="JBFOLJ010000010">
    <property type="protein sequence ID" value="KAL2503020.1"/>
    <property type="molecule type" value="Genomic_DNA"/>
</dbReference>
<organism evidence="6 7">
    <name type="scientific">Forsythia ovata</name>
    <dbReference type="NCBI Taxonomy" id="205694"/>
    <lineage>
        <taxon>Eukaryota</taxon>
        <taxon>Viridiplantae</taxon>
        <taxon>Streptophyta</taxon>
        <taxon>Embryophyta</taxon>
        <taxon>Tracheophyta</taxon>
        <taxon>Spermatophyta</taxon>
        <taxon>Magnoliopsida</taxon>
        <taxon>eudicotyledons</taxon>
        <taxon>Gunneridae</taxon>
        <taxon>Pentapetalae</taxon>
        <taxon>asterids</taxon>
        <taxon>lamiids</taxon>
        <taxon>Lamiales</taxon>
        <taxon>Oleaceae</taxon>
        <taxon>Forsythieae</taxon>
        <taxon>Forsythia</taxon>
    </lineage>
</organism>
<evidence type="ECO:0000313" key="6">
    <source>
        <dbReference type="EMBL" id="KAL2503020.1"/>
    </source>
</evidence>
<dbReference type="AlphaFoldDB" id="A0ABD1SQM0"/>
<dbReference type="Proteomes" id="UP001604277">
    <property type="component" value="Unassembled WGS sequence"/>
</dbReference>
<keyword evidence="7" id="KW-1185">Reference proteome</keyword>
<comment type="similarity">
    <text evidence="1 4">Belongs to the glycosyl hydrolase 17 family.</text>
</comment>
<protein>
    <submittedName>
        <fullName evidence="6">O-Glycosyl hydrolase family 17 protein</fullName>
    </submittedName>
</protein>
<dbReference type="SUPFAM" id="SSF51445">
    <property type="entry name" value="(Trans)glycosidases"/>
    <property type="match status" value="1"/>
</dbReference>
<evidence type="ECO:0000256" key="5">
    <source>
        <dbReference type="SAM" id="MobiDB-lite"/>
    </source>
</evidence>
<comment type="caution">
    <text evidence="6">The sequence shown here is derived from an EMBL/GenBank/DDBJ whole genome shotgun (WGS) entry which is preliminary data.</text>
</comment>
<dbReference type="InterPro" id="IPR044965">
    <property type="entry name" value="Glyco_hydro_17_plant"/>
</dbReference>
<feature type="region of interest" description="Disordered" evidence="5">
    <location>
        <begin position="89"/>
        <end position="110"/>
    </location>
</feature>
<evidence type="ECO:0000313" key="7">
    <source>
        <dbReference type="Proteomes" id="UP001604277"/>
    </source>
</evidence>
<evidence type="ECO:0000256" key="1">
    <source>
        <dbReference type="ARBA" id="ARBA00008773"/>
    </source>
</evidence>
<keyword evidence="3" id="KW-0326">Glycosidase</keyword>
<dbReference type="InterPro" id="IPR017853">
    <property type="entry name" value="GH"/>
</dbReference>
<proteinExistence type="inferred from homology"/>
<evidence type="ECO:0000256" key="4">
    <source>
        <dbReference type="RuleBase" id="RU004335"/>
    </source>
</evidence>
<dbReference type="Gene3D" id="3.20.20.80">
    <property type="entry name" value="Glycosidases"/>
    <property type="match status" value="1"/>
</dbReference>
<accession>A0ABD1SQM0</accession>
<reference evidence="7" key="1">
    <citation type="submission" date="2024-07" db="EMBL/GenBank/DDBJ databases">
        <title>Two chromosome-level genome assemblies of Korean endemic species Abeliophyllum distichum and Forsythia ovata (Oleaceae).</title>
        <authorList>
            <person name="Jang H."/>
        </authorList>
    </citation>
    <scope>NUCLEOTIDE SEQUENCE [LARGE SCALE GENOMIC DNA]</scope>
</reference>
<gene>
    <name evidence="6" type="ORF">Fot_36868</name>
</gene>
<name>A0ABD1SQM0_9LAMI</name>
<dbReference type="InterPro" id="IPR000490">
    <property type="entry name" value="Glyco_hydro_17"/>
</dbReference>
<keyword evidence="2 6" id="KW-0378">Hydrolase</keyword>
<dbReference type="Pfam" id="PF00332">
    <property type="entry name" value="Glyco_hydro_17"/>
    <property type="match status" value="1"/>
</dbReference>